<keyword evidence="4" id="KW-1185">Reference proteome</keyword>
<dbReference type="InterPro" id="IPR002872">
    <property type="entry name" value="Proline_DH_dom"/>
</dbReference>
<organism evidence="3 4">
    <name type="scientific">Volucribacter amazonae</name>
    <dbReference type="NCBI Taxonomy" id="256731"/>
    <lineage>
        <taxon>Bacteria</taxon>
        <taxon>Pseudomonadati</taxon>
        <taxon>Pseudomonadota</taxon>
        <taxon>Gammaproteobacteria</taxon>
        <taxon>Pasteurellales</taxon>
        <taxon>Pasteurellaceae</taxon>
        <taxon>Volucribacter</taxon>
    </lineage>
</organism>
<dbReference type="EMBL" id="LWID01000001">
    <property type="protein sequence ID" value="MDG6894049.1"/>
    <property type="molecule type" value="Genomic_DNA"/>
</dbReference>
<gene>
    <name evidence="3" type="ORF">A6A20_00005</name>
</gene>
<dbReference type="Pfam" id="PF01619">
    <property type="entry name" value="Pro_dh"/>
    <property type="match status" value="1"/>
</dbReference>
<proteinExistence type="predicted"/>
<feature type="domain" description="Proline dehydrogenase" evidence="2">
    <location>
        <begin position="1"/>
        <end position="83"/>
    </location>
</feature>
<evidence type="ECO:0000313" key="3">
    <source>
        <dbReference type="EMBL" id="MDG6894049.1"/>
    </source>
</evidence>
<keyword evidence="1" id="KW-0560">Oxidoreductase</keyword>
<sequence>MYPQFATHNVQTLCTIYELGQDKHYEFQCLHGMGETLYNNVVGKQNLDRLVRVYAPVGTHETLLAYLVRRLLENGANSSFVHQLADPHIPAEQLMTPPWQQYAKSQGQPNKAVRYHKIYSKNDKTLKGLILVMNSI</sequence>
<name>A0A9X4PB93_9PAST</name>
<accession>A0A9X4PB93</accession>
<dbReference type="InterPro" id="IPR029041">
    <property type="entry name" value="FAD-linked_oxidoreductase-like"/>
</dbReference>
<evidence type="ECO:0000256" key="1">
    <source>
        <dbReference type="ARBA" id="ARBA00023002"/>
    </source>
</evidence>
<evidence type="ECO:0000313" key="4">
    <source>
        <dbReference type="Proteomes" id="UP001155500"/>
    </source>
</evidence>
<dbReference type="AlphaFoldDB" id="A0A9X4PB93"/>
<evidence type="ECO:0000259" key="2">
    <source>
        <dbReference type="Pfam" id="PF01619"/>
    </source>
</evidence>
<protein>
    <recommendedName>
        <fullName evidence="2">Proline dehydrogenase domain-containing protein</fullName>
    </recommendedName>
</protein>
<dbReference type="Proteomes" id="UP001155500">
    <property type="component" value="Unassembled WGS sequence"/>
</dbReference>
<dbReference type="GO" id="GO:0004657">
    <property type="term" value="F:proline dehydrogenase activity"/>
    <property type="evidence" value="ECO:0007669"/>
    <property type="project" value="UniProtKB-ARBA"/>
</dbReference>
<reference evidence="3" key="1">
    <citation type="submission" date="2016-03" db="EMBL/GenBank/DDBJ databases">
        <title>Co-evolution between Pasteurellaceae and their hosts.</title>
        <authorList>
            <person name="Hansen M.J."/>
            <person name="Bojesen A.M."/>
            <person name="Planet P."/>
        </authorList>
    </citation>
    <scope>NUCLEOTIDE SEQUENCE</scope>
    <source>
        <strain evidence="3">146/S8/89</strain>
    </source>
</reference>
<dbReference type="Gene3D" id="3.20.20.220">
    <property type="match status" value="1"/>
</dbReference>
<dbReference type="GO" id="GO:0006562">
    <property type="term" value="P:L-proline catabolic process"/>
    <property type="evidence" value="ECO:0007669"/>
    <property type="project" value="UniProtKB-ARBA"/>
</dbReference>
<dbReference type="SUPFAM" id="SSF51730">
    <property type="entry name" value="FAD-linked oxidoreductase"/>
    <property type="match status" value="1"/>
</dbReference>
<comment type="caution">
    <text evidence="3">The sequence shown here is derived from an EMBL/GenBank/DDBJ whole genome shotgun (WGS) entry which is preliminary data.</text>
</comment>